<evidence type="ECO:0000256" key="5">
    <source>
        <dbReference type="ARBA" id="ARBA00022679"/>
    </source>
</evidence>
<evidence type="ECO:0000256" key="1">
    <source>
        <dbReference type="ARBA" id="ARBA00001946"/>
    </source>
</evidence>
<dbReference type="GO" id="GO:0008879">
    <property type="term" value="F:glucose-1-phosphate thymidylyltransferase activity"/>
    <property type="evidence" value="ECO:0007669"/>
    <property type="project" value="UniProtKB-EC"/>
</dbReference>
<keyword evidence="5 10" id="KW-0808">Transferase</keyword>
<evidence type="ECO:0000256" key="4">
    <source>
        <dbReference type="ARBA" id="ARBA00017654"/>
    </source>
</evidence>
<comment type="caution">
    <text evidence="12">The sequence shown here is derived from an EMBL/GenBank/DDBJ whole genome shotgun (WGS) entry which is preliminary data.</text>
</comment>
<name>A0A6B1DT13_9CHLR</name>
<evidence type="ECO:0000256" key="9">
    <source>
        <dbReference type="ARBA" id="ARBA00049336"/>
    </source>
</evidence>
<dbReference type="NCBIfam" id="TIGR01207">
    <property type="entry name" value="rmlA"/>
    <property type="match status" value="1"/>
</dbReference>
<evidence type="ECO:0000256" key="2">
    <source>
        <dbReference type="ARBA" id="ARBA00010480"/>
    </source>
</evidence>
<evidence type="ECO:0000256" key="6">
    <source>
        <dbReference type="ARBA" id="ARBA00022695"/>
    </source>
</evidence>
<dbReference type="InterPro" id="IPR029044">
    <property type="entry name" value="Nucleotide-diphossugar_trans"/>
</dbReference>
<dbReference type="SUPFAM" id="SSF53448">
    <property type="entry name" value="Nucleotide-diphospho-sugar transferases"/>
    <property type="match status" value="1"/>
</dbReference>
<evidence type="ECO:0000259" key="11">
    <source>
        <dbReference type="Pfam" id="PF00483"/>
    </source>
</evidence>
<accession>A0A6B1DT13</accession>
<feature type="domain" description="Nucleotidyl transferase" evidence="11">
    <location>
        <begin position="2"/>
        <end position="237"/>
    </location>
</feature>
<dbReference type="Pfam" id="PF00483">
    <property type="entry name" value="NTP_transferase"/>
    <property type="match status" value="1"/>
</dbReference>
<dbReference type="GO" id="GO:0046872">
    <property type="term" value="F:metal ion binding"/>
    <property type="evidence" value="ECO:0007669"/>
    <property type="project" value="UniProtKB-KW"/>
</dbReference>
<organism evidence="12">
    <name type="scientific">Caldilineaceae bacterium SB0662_bin_9</name>
    <dbReference type="NCBI Taxonomy" id="2605258"/>
    <lineage>
        <taxon>Bacteria</taxon>
        <taxon>Bacillati</taxon>
        <taxon>Chloroflexota</taxon>
        <taxon>Caldilineae</taxon>
        <taxon>Caldilineales</taxon>
        <taxon>Caldilineaceae</taxon>
    </lineage>
</organism>
<dbReference type="InterPro" id="IPR005835">
    <property type="entry name" value="NTP_transferase_dom"/>
</dbReference>
<comment type="similarity">
    <text evidence="2 10">Belongs to the glucose-1-phosphate thymidylyltransferase family.</text>
</comment>
<proteinExistence type="inferred from homology"/>
<evidence type="ECO:0000256" key="8">
    <source>
        <dbReference type="ARBA" id="ARBA00022842"/>
    </source>
</evidence>
<sequence length="300" mass="32991">MKGILMAGGHATRLHPITLATSKQLLPVYDKPLIYYPLSMLMLAGLREIAVVCTPDSQPQFEAILGDGRKWGLDIVYVVQAEPRGVAEAFLLCADYIAGDNVCLILGDNFFYGHGLPEVLQEAASLKEGAQVFAYPVANPGDFGVVEFDGTGRVLSLEEKPSRPRSHYAVTGIYFYDSQVSAIARELKPSGRGELEITDVNRTYLERDKLRVTELGRGVAWLDTGTHDSLLEASRLVQMLQQRQGLMVSAPEEIAWRRGFISLAQMKELGQRMAGNAYGRYLVALAEQVARNQPSALSDT</sequence>
<dbReference type="EC" id="2.7.7.24" evidence="3 10"/>
<keyword evidence="7 10" id="KW-0479">Metal-binding</keyword>
<gene>
    <name evidence="12" type="primary">rfbA</name>
    <name evidence="12" type="ORF">F4Y08_06340</name>
</gene>
<evidence type="ECO:0000256" key="10">
    <source>
        <dbReference type="RuleBase" id="RU003706"/>
    </source>
</evidence>
<evidence type="ECO:0000313" key="12">
    <source>
        <dbReference type="EMBL" id="MYD89945.1"/>
    </source>
</evidence>
<comment type="cofactor">
    <cofactor evidence="1">
        <name>Mg(2+)</name>
        <dbReference type="ChEBI" id="CHEBI:18420"/>
    </cofactor>
</comment>
<dbReference type="InterPro" id="IPR005907">
    <property type="entry name" value="G1P_thy_trans_s"/>
</dbReference>
<keyword evidence="6 10" id="KW-0548">Nucleotidyltransferase</keyword>
<dbReference type="PANTHER" id="PTHR43532:SF1">
    <property type="entry name" value="GLUCOSE-1-PHOSPHATE THYMIDYLYLTRANSFERASE 1"/>
    <property type="match status" value="1"/>
</dbReference>
<evidence type="ECO:0000256" key="7">
    <source>
        <dbReference type="ARBA" id="ARBA00022723"/>
    </source>
</evidence>
<keyword evidence="8 10" id="KW-0460">Magnesium</keyword>
<dbReference type="EMBL" id="VXPY01000038">
    <property type="protein sequence ID" value="MYD89945.1"/>
    <property type="molecule type" value="Genomic_DNA"/>
</dbReference>
<comment type="catalytic activity">
    <reaction evidence="9 10">
        <text>dTTP + alpha-D-glucose 1-phosphate + H(+) = dTDP-alpha-D-glucose + diphosphate</text>
        <dbReference type="Rhea" id="RHEA:15225"/>
        <dbReference type="ChEBI" id="CHEBI:15378"/>
        <dbReference type="ChEBI" id="CHEBI:33019"/>
        <dbReference type="ChEBI" id="CHEBI:37568"/>
        <dbReference type="ChEBI" id="CHEBI:57477"/>
        <dbReference type="ChEBI" id="CHEBI:58601"/>
        <dbReference type="EC" id="2.7.7.24"/>
    </reaction>
</comment>
<dbReference type="AlphaFoldDB" id="A0A6B1DT13"/>
<evidence type="ECO:0000256" key="3">
    <source>
        <dbReference type="ARBA" id="ARBA00012461"/>
    </source>
</evidence>
<dbReference type="FunFam" id="3.90.550.10:FF:000023">
    <property type="entry name" value="Glucose-1-phosphate thymidylyltransferase"/>
    <property type="match status" value="1"/>
</dbReference>
<reference evidence="12" key="1">
    <citation type="submission" date="2019-09" db="EMBL/GenBank/DDBJ databases">
        <title>Characterisation of the sponge microbiome using genome-centric metagenomics.</title>
        <authorList>
            <person name="Engelberts J.P."/>
            <person name="Robbins S.J."/>
            <person name="De Goeij J.M."/>
            <person name="Aranda M."/>
            <person name="Bell S.C."/>
            <person name="Webster N.S."/>
        </authorList>
    </citation>
    <scope>NUCLEOTIDE SEQUENCE</scope>
    <source>
        <strain evidence="12">SB0662_bin_9</strain>
    </source>
</reference>
<comment type="function">
    <text evidence="10">Catalyzes the formation of dTDP-glucose, from dTTP and glucose 1-phosphate, as well as its pyrophosphorolysis.</text>
</comment>
<dbReference type="CDD" id="cd02538">
    <property type="entry name" value="G1P_TT_short"/>
    <property type="match status" value="1"/>
</dbReference>
<protein>
    <recommendedName>
        <fullName evidence="4 10">Glucose-1-phosphate thymidylyltransferase</fullName>
        <ecNumber evidence="3 10">2.7.7.24</ecNumber>
    </recommendedName>
</protein>
<dbReference type="PANTHER" id="PTHR43532">
    <property type="entry name" value="GLUCOSE-1-PHOSPHATE THYMIDYLYLTRANSFERASE"/>
    <property type="match status" value="1"/>
</dbReference>
<dbReference type="Gene3D" id="3.90.550.10">
    <property type="entry name" value="Spore Coat Polysaccharide Biosynthesis Protein SpsA, Chain A"/>
    <property type="match status" value="1"/>
</dbReference>